<dbReference type="Pfam" id="PF20611">
    <property type="entry name" value="DUF6801"/>
    <property type="match status" value="1"/>
</dbReference>
<dbReference type="OrthoDB" id="3675550at2"/>
<dbReference type="PROSITE" id="PS50853">
    <property type="entry name" value="FN3"/>
    <property type="match status" value="1"/>
</dbReference>
<keyword evidence="3" id="KW-0732">Signal</keyword>
<keyword evidence="1" id="KW-0326">Glycosidase</keyword>
<dbReference type="InterPro" id="IPR013783">
    <property type="entry name" value="Ig-like_fold"/>
</dbReference>
<name>A0A421B3I3_9PSEU</name>
<evidence type="ECO:0000256" key="1">
    <source>
        <dbReference type="ARBA" id="ARBA00023295"/>
    </source>
</evidence>
<dbReference type="RefSeq" id="WP_147460033.1">
    <property type="nucleotide sequence ID" value="NZ_RCDD01000002.1"/>
</dbReference>
<proteinExistence type="predicted"/>
<dbReference type="InterPro" id="IPR046542">
    <property type="entry name" value="DUF6801"/>
</dbReference>
<evidence type="ECO:0000313" key="6">
    <source>
        <dbReference type="Proteomes" id="UP000282454"/>
    </source>
</evidence>
<dbReference type="AlphaFoldDB" id="A0A421B3I3"/>
<dbReference type="SUPFAM" id="SSF49265">
    <property type="entry name" value="Fibronectin type III"/>
    <property type="match status" value="1"/>
</dbReference>
<accession>A0A421B3I3</accession>
<protein>
    <submittedName>
        <fullName evidence="5">Fibronectin type III domain protein</fullName>
    </submittedName>
</protein>
<feature type="chain" id="PRO_5019430180" evidence="3">
    <location>
        <begin position="27"/>
        <end position="446"/>
    </location>
</feature>
<evidence type="ECO:0000256" key="2">
    <source>
        <dbReference type="ARBA" id="ARBA00023326"/>
    </source>
</evidence>
<dbReference type="CDD" id="cd00063">
    <property type="entry name" value="FN3"/>
    <property type="match status" value="1"/>
</dbReference>
<dbReference type="GO" id="GO:0000272">
    <property type="term" value="P:polysaccharide catabolic process"/>
    <property type="evidence" value="ECO:0007669"/>
    <property type="project" value="UniProtKB-KW"/>
</dbReference>
<comment type="caution">
    <text evidence="5">The sequence shown here is derived from an EMBL/GenBank/DDBJ whole genome shotgun (WGS) entry which is preliminary data.</text>
</comment>
<evidence type="ECO:0000259" key="4">
    <source>
        <dbReference type="PROSITE" id="PS50853"/>
    </source>
</evidence>
<evidence type="ECO:0000256" key="3">
    <source>
        <dbReference type="SAM" id="SignalP"/>
    </source>
</evidence>
<dbReference type="GO" id="GO:0016798">
    <property type="term" value="F:hydrolase activity, acting on glycosyl bonds"/>
    <property type="evidence" value="ECO:0007669"/>
    <property type="project" value="UniProtKB-KW"/>
</dbReference>
<dbReference type="Pfam" id="PF00041">
    <property type="entry name" value="fn3"/>
    <property type="match status" value="1"/>
</dbReference>
<dbReference type="Gene3D" id="2.60.40.10">
    <property type="entry name" value="Immunoglobulins"/>
    <property type="match status" value="1"/>
</dbReference>
<dbReference type="Proteomes" id="UP000282454">
    <property type="component" value="Unassembled WGS sequence"/>
</dbReference>
<keyword evidence="6" id="KW-1185">Reference proteome</keyword>
<keyword evidence="2" id="KW-0119">Carbohydrate metabolism</keyword>
<organism evidence="5 6">
    <name type="scientific">Actinokineospora cianjurensis</name>
    <dbReference type="NCBI Taxonomy" id="585224"/>
    <lineage>
        <taxon>Bacteria</taxon>
        <taxon>Bacillati</taxon>
        <taxon>Actinomycetota</taxon>
        <taxon>Actinomycetes</taxon>
        <taxon>Pseudonocardiales</taxon>
        <taxon>Pseudonocardiaceae</taxon>
        <taxon>Actinokineospora</taxon>
    </lineage>
</organism>
<feature type="domain" description="Fibronectin type-III" evidence="4">
    <location>
        <begin position="198"/>
        <end position="285"/>
    </location>
</feature>
<feature type="signal peptide" evidence="3">
    <location>
        <begin position="1"/>
        <end position="26"/>
    </location>
</feature>
<keyword evidence="2" id="KW-0624">Polysaccharide degradation</keyword>
<dbReference type="EMBL" id="RCDD01000002">
    <property type="protein sequence ID" value="RLK58927.1"/>
    <property type="molecule type" value="Genomic_DNA"/>
</dbReference>
<gene>
    <name evidence="5" type="ORF">CLV68_3408</name>
</gene>
<sequence length="446" mass="46709">MRTRRIAGAVLGAVAVVGLTAVPAAAQVMSVDVTGQCADPLVGSVRVAVAVDVENPAYLSPAAEARRITGTVTLPVTAVDALVAKGAATVEGQVTLQVAISGTYTARADNTLALASTPITPGRELVVPVIGYTAPVYSSYLTGTNYVDVTGIGVGLRPRRADTSPAVRGGISTPCTVVEPKRWMTIRTDSIISENHPAPRNLRFGTITTDSITVSWDPTRGLMGPPLGYDILVDEVPTVRLIGAGTTTGTVTGLKPNTDYYIRVKAVDRGGERRSEVFPVRTGDFLARHYFDIGGMIAIKDTALRLVGEQATALELATGTHTSNPTFAPTQVRLATYGTANVEFTPVSPATGTFRGGVFTVTTRQKVTVPRITIGNRTYLTPNCTTTVDLPLTSGPDFTTNGTPNPMTGTVTIPPFRDCGQATSTLNRLVAGPGNTADITYTSYPG</sequence>
<evidence type="ECO:0000313" key="5">
    <source>
        <dbReference type="EMBL" id="RLK58927.1"/>
    </source>
</evidence>
<dbReference type="InterPro" id="IPR003961">
    <property type="entry name" value="FN3_dom"/>
</dbReference>
<reference evidence="5 6" key="1">
    <citation type="submission" date="2018-10" db="EMBL/GenBank/DDBJ databases">
        <title>Genomic Encyclopedia of Archaeal and Bacterial Type Strains, Phase II (KMG-II): from individual species to whole genera.</title>
        <authorList>
            <person name="Goeker M."/>
        </authorList>
    </citation>
    <scope>NUCLEOTIDE SEQUENCE [LARGE SCALE GENOMIC DNA]</scope>
    <source>
        <strain evidence="5 6">DSM 45657</strain>
    </source>
</reference>
<keyword evidence="1" id="KW-0378">Hydrolase</keyword>
<dbReference type="SMART" id="SM00060">
    <property type="entry name" value="FN3"/>
    <property type="match status" value="1"/>
</dbReference>
<dbReference type="InterPro" id="IPR036116">
    <property type="entry name" value="FN3_sf"/>
</dbReference>